<evidence type="ECO:0000256" key="4">
    <source>
        <dbReference type="ARBA" id="ARBA00022833"/>
    </source>
</evidence>
<keyword evidence="3" id="KW-0378">Hydrolase</keyword>
<dbReference type="SUPFAM" id="SSF102712">
    <property type="entry name" value="JAB1/MPN domain"/>
    <property type="match status" value="1"/>
</dbReference>
<gene>
    <name evidence="7" type="ORF">MNBD_CHLOROFLEXI01-4652</name>
</gene>
<evidence type="ECO:0000256" key="2">
    <source>
        <dbReference type="ARBA" id="ARBA00022723"/>
    </source>
</evidence>
<name>A0A3B0UKG0_9ZZZZ</name>
<dbReference type="FunFam" id="3.40.140.10:FF:000085">
    <property type="entry name" value="Mov34/MPN/PAD-1 family protein"/>
    <property type="match status" value="1"/>
</dbReference>
<keyword evidence="1" id="KW-0645">Protease</keyword>
<dbReference type="GO" id="GO:0006508">
    <property type="term" value="P:proteolysis"/>
    <property type="evidence" value="ECO:0007669"/>
    <property type="project" value="UniProtKB-KW"/>
</dbReference>
<dbReference type="GO" id="GO:0008270">
    <property type="term" value="F:zinc ion binding"/>
    <property type="evidence" value="ECO:0007669"/>
    <property type="project" value="TreeGrafter"/>
</dbReference>
<sequence length="133" mass="14927">MLTIERPFLDQMLQHLQAEYPLEGCGLLAGDGMGWITAVYPIYNILQSPTNYEMDPRQQIQVFLNIEANGWQMVAIFHSHPQGPESPSPTDIALAFYPEAAHIIVSLQNRTAPIVRAFTIEAQTVTEQTITIM</sequence>
<evidence type="ECO:0000256" key="3">
    <source>
        <dbReference type="ARBA" id="ARBA00022801"/>
    </source>
</evidence>
<dbReference type="InterPro" id="IPR037518">
    <property type="entry name" value="MPN"/>
</dbReference>
<accession>A0A3B0UKG0</accession>
<evidence type="ECO:0000256" key="5">
    <source>
        <dbReference type="ARBA" id="ARBA00023049"/>
    </source>
</evidence>
<evidence type="ECO:0000256" key="1">
    <source>
        <dbReference type="ARBA" id="ARBA00022670"/>
    </source>
</evidence>
<keyword evidence="5" id="KW-0482">Metalloprotease</keyword>
<dbReference type="InterPro" id="IPR000555">
    <property type="entry name" value="JAMM/MPN+_dom"/>
</dbReference>
<dbReference type="PANTHER" id="PTHR34858">
    <property type="entry name" value="CYSO-CYSTEINE PEPTIDASE"/>
    <property type="match status" value="1"/>
</dbReference>
<evidence type="ECO:0000313" key="7">
    <source>
        <dbReference type="EMBL" id="VAW31515.1"/>
    </source>
</evidence>
<keyword evidence="4" id="KW-0862">Zinc</keyword>
<dbReference type="CDD" id="cd08070">
    <property type="entry name" value="MPN_like"/>
    <property type="match status" value="1"/>
</dbReference>
<keyword evidence="2" id="KW-0479">Metal-binding</keyword>
<dbReference type="InterPro" id="IPR028090">
    <property type="entry name" value="JAB_dom_prok"/>
</dbReference>
<dbReference type="PANTHER" id="PTHR34858:SF1">
    <property type="entry name" value="CYSO-CYSTEINE PEPTIDASE"/>
    <property type="match status" value="1"/>
</dbReference>
<organism evidence="7">
    <name type="scientific">hydrothermal vent metagenome</name>
    <dbReference type="NCBI Taxonomy" id="652676"/>
    <lineage>
        <taxon>unclassified sequences</taxon>
        <taxon>metagenomes</taxon>
        <taxon>ecological metagenomes</taxon>
    </lineage>
</organism>
<evidence type="ECO:0000259" key="6">
    <source>
        <dbReference type="PROSITE" id="PS50249"/>
    </source>
</evidence>
<dbReference type="SMART" id="SM00232">
    <property type="entry name" value="JAB_MPN"/>
    <property type="match status" value="1"/>
</dbReference>
<dbReference type="EMBL" id="UOEU01000239">
    <property type="protein sequence ID" value="VAW31515.1"/>
    <property type="molecule type" value="Genomic_DNA"/>
</dbReference>
<dbReference type="GO" id="GO:0008235">
    <property type="term" value="F:metalloexopeptidase activity"/>
    <property type="evidence" value="ECO:0007669"/>
    <property type="project" value="TreeGrafter"/>
</dbReference>
<dbReference type="Gene3D" id="3.40.140.10">
    <property type="entry name" value="Cytidine Deaminase, domain 2"/>
    <property type="match status" value="1"/>
</dbReference>
<proteinExistence type="predicted"/>
<feature type="domain" description="MPN" evidence="6">
    <location>
        <begin position="2"/>
        <end position="133"/>
    </location>
</feature>
<protein>
    <recommendedName>
        <fullName evidence="6">MPN domain-containing protein</fullName>
    </recommendedName>
</protein>
<reference evidence="7" key="1">
    <citation type="submission" date="2018-06" db="EMBL/GenBank/DDBJ databases">
        <authorList>
            <person name="Zhirakovskaya E."/>
        </authorList>
    </citation>
    <scope>NUCLEOTIDE SEQUENCE</scope>
</reference>
<dbReference type="Pfam" id="PF14464">
    <property type="entry name" value="Prok-JAB"/>
    <property type="match status" value="1"/>
</dbReference>
<dbReference type="InterPro" id="IPR051929">
    <property type="entry name" value="VirAsm_ModProt"/>
</dbReference>
<dbReference type="PROSITE" id="PS50249">
    <property type="entry name" value="MPN"/>
    <property type="match status" value="1"/>
</dbReference>
<dbReference type="AlphaFoldDB" id="A0A3B0UKG0"/>